<dbReference type="PANTHER" id="PTHR34858">
    <property type="entry name" value="CYSO-CYSTEINE PEPTIDASE"/>
    <property type="match status" value="1"/>
</dbReference>
<dbReference type="EMBL" id="OX365700">
    <property type="protein sequence ID" value="CAI4031846.1"/>
    <property type="molecule type" value="Genomic_DNA"/>
</dbReference>
<evidence type="ECO:0000313" key="7">
    <source>
        <dbReference type="EMBL" id="CAI4031846.1"/>
    </source>
</evidence>
<dbReference type="CDD" id="cd08070">
    <property type="entry name" value="MPN_like"/>
    <property type="match status" value="1"/>
</dbReference>
<sequence>MTPLRIPHSIADDLVAHARELAPHECCGLLAGRDRRVTHLYRIANVVAVDGADRLAAFDDAKLSHLAQLSPEERAEIAFVMDAQDLALAQRDMRKKELELLVIYHSHPHDPARPSVTDVKIATDYEDYWPKINLPLPQYLLISLQTPDQPDIKLYDIRQGCVSPASYEILSPGMN</sequence>
<dbReference type="GO" id="GO:0008270">
    <property type="term" value="F:zinc ion binding"/>
    <property type="evidence" value="ECO:0007669"/>
    <property type="project" value="TreeGrafter"/>
</dbReference>
<keyword evidence="5" id="KW-0482">Metalloprotease</keyword>
<keyword evidence="2" id="KW-0479">Metal-binding</keyword>
<evidence type="ECO:0000313" key="8">
    <source>
        <dbReference type="Proteomes" id="UP001179121"/>
    </source>
</evidence>
<dbReference type="KEGG" id="nti:DNFV4_02267"/>
<evidence type="ECO:0000256" key="5">
    <source>
        <dbReference type="ARBA" id="ARBA00023049"/>
    </source>
</evidence>
<evidence type="ECO:0000256" key="2">
    <source>
        <dbReference type="ARBA" id="ARBA00022723"/>
    </source>
</evidence>
<dbReference type="GO" id="GO:0008235">
    <property type="term" value="F:metalloexopeptidase activity"/>
    <property type="evidence" value="ECO:0007669"/>
    <property type="project" value="TreeGrafter"/>
</dbReference>
<name>A0AA86T520_9BACT</name>
<dbReference type="InterPro" id="IPR037518">
    <property type="entry name" value="MPN"/>
</dbReference>
<dbReference type="PROSITE" id="PS50249">
    <property type="entry name" value="MPN"/>
    <property type="match status" value="1"/>
</dbReference>
<dbReference type="Gene3D" id="3.40.140.10">
    <property type="entry name" value="Cytidine Deaminase, domain 2"/>
    <property type="match status" value="1"/>
</dbReference>
<dbReference type="Proteomes" id="UP001179121">
    <property type="component" value="Chromosome"/>
</dbReference>
<keyword evidence="1" id="KW-0645">Protease</keyword>
<dbReference type="RefSeq" id="WP_289268607.1">
    <property type="nucleotide sequence ID" value="NZ_OX365700.1"/>
</dbReference>
<keyword evidence="3" id="KW-0378">Hydrolase</keyword>
<dbReference type="Pfam" id="PF14464">
    <property type="entry name" value="Prok-JAB"/>
    <property type="match status" value="1"/>
</dbReference>
<dbReference type="SMART" id="SM00232">
    <property type="entry name" value="JAB_MPN"/>
    <property type="match status" value="1"/>
</dbReference>
<dbReference type="AlphaFoldDB" id="A0AA86T520"/>
<dbReference type="InterPro" id="IPR028090">
    <property type="entry name" value="JAB_dom_prok"/>
</dbReference>
<evidence type="ECO:0000256" key="4">
    <source>
        <dbReference type="ARBA" id="ARBA00022833"/>
    </source>
</evidence>
<keyword evidence="4" id="KW-0862">Zinc</keyword>
<gene>
    <name evidence="7" type="ORF">DNFV4_02267</name>
</gene>
<accession>A0AA86T520</accession>
<dbReference type="SUPFAM" id="SSF102712">
    <property type="entry name" value="JAB1/MPN domain"/>
    <property type="match status" value="1"/>
</dbReference>
<organism evidence="7 8">
    <name type="scientific">Nitrospira tepida</name>
    <dbReference type="NCBI Taxonomy" id="2973512"/>
    <lineage>
        <taxon>Bacteria</taxon>
        <taxon>Pseudomonadati</taxon>
        <taxon>Nitrospirota</taxon>
        <taxon>Nitrospiria</taxon>
        <taxon>Nitrospirales</taxon>
        <taxon>Nitrospiraceae</taxon>
        <taxon>Nitrospira</taxon>
    </lineage>
</organism>
<evidence type="ECO:0000256" key="1">
    <source>
        <dbReference type="ARBA" id="ARBA00022670"/>
    </source>
</evidence>
<proteinExistence type="predicted"/>
<keyword evidence="8" id="KW-1185">Reference proteome</keyword>
<dbReference type="InterPro" id="IPR051929">
    <property type="entry name" value="VirAsm_ModProt"/>
</dbReference>
<evidence type="ECO:0000256" key="3">
    <source>
        <dbReference type="ARBA" id="ARBA00022801"/>
    </source>
</evidence>
<dbReference type="GO" id="GO:0006508">
    <property type="term" value="P:proteolysis"/>
    <property type="evidence" value="ECO:0007669"/>
    <property type="project" value="UniProtKB-KW"/>
</dbReference>
<protein>
    <submittedName>
        <fullName evidence="7">M67 family metallopeptidase</fullName>
    </submittedName>
</protein>
<reference evidence="7" key="1">
    <citation type="submission" date="2022-10" db="EMBL/GenBank/DDBJ databases">
        <authorList>
            <person name="Koch H."/>
        </authorList>
    </citation>
    <scope>NUCLEOTIDE SEQUENCE</scope>
    <source>
        <strain evidence="7">DNF</strain>
    </source>
</reference>
<feature type="domain" description="MPN" evidence="6">
    <location>
        <begin position="4"/>
        <end position="161"/>
    </location>
</feature>
<evidence type="ECO:0000259" key="6">
    <source>
        <dbReference type="PROSITE" id="PS50249"/>
    </source>
</evidence>
<dbReference type="InterPro" id="IPR000555">
    <property type="entry name" value="JAMM/MPN+_dom"/>
</dbReference>
<dbReference type="PANTHER" id="PTHR34858:SF1">
    <property type="entry name" value="CYSO-CYSTEINE PEPTIDASE"/>
    <property type="match status" value="1"/>
</dbReference>